<dbReference type="InterPro" id="IPR045844">
    <property type="entry name" value="RRM_Ist3-like"/>
</dbReference>
<dbReference type="PANTHER" id="PTHR45880">
    <property type="entry name" value="RNA-BINDING MOTIF PROTEIN, X-LINKED 2"/>
    <property type="match status" value="1"/>
</dbReference>
<sequence>MNVIKEIQAINRLEIARNLTNTAGSWHDAYKDSAYIFIGGLDYELTEGDVICVFSQYGEILDVNLVRDKETGRSKGYAFLMYEDQRSTVLAVDNLNGIKVAGRTIRVDHVRDYRPPKDAAEGRDQDEPLGPSMNAAPPLLEGSDDDSTALTADQRRLQLLEEFGLDPEDPMADYYLKKLMKRANKDKKRKKKRAKHESPVHKEPIASKPTRPHSPPARSTLSRRRHSPSSSRRQARLRSRSPNRSRRRSPTPR</sequence>
<evidence type="ECO:0000256" key="3">
    <source>
        <dbReference type="SAM" id="MobiDB-lite"/>
    </source>
</evidence>
<protein>
    <submittedName>
        <fullName evidence="5">RNA-binding protein Cwf29</fullName>
    </submittedName>
</protein>
<dbReference type="CDD" id="cd12411">
    <property type="entry name" value="RRM_ist3_like"/>
    <property type="match status" value="1"/>
</dbReference>
<organism evidence="5 6">
    <name type="scientific">Dimargaris verticillata</name>
    <dbReference type="NCBI Taxonomy" id="2761393"/>
    <lineage>
        <taxon>Eukaryota</taxon>
        <taxon>Fungi</taxon>
        <taxon>Fungi incertae sedis</taxon>
        <taxon>Zoopagomycota</taxon>
        <taxon>Kickxellomycotina</taxon>
        <taxon>Dimargaritomycetes</taxon>
        <taxon>Dimargaritales</taxon>
        <taxon>Dimargaritaceae</taxon>
        <taxon>Dimargaris</taxon>
    </lineage>
</organism>
<evidence type="ECO:0000256" key="1">
    <source>
        <dbReference type="ARBA" id="ARBA00022884"/>
    </source>
</evidence>
<feature type="region of interest" description="Disordered" evidence="3">
    <location>
        <begin position="111"/>
        <end position="146"/>
    </location>
</feature>
<comment type="caution">
    <text evidence="5">The sequence shown here is derived from an EMBL/GenBank/DDBJ whole genome shotgun (WGS) entry which is preliminary data.</text>
</comment>
<dbReference type="EMBL" id="JANBQB010000004">
    <property type="protein sequence ID" value="KAJ1985142.1"/>
    <property type="molecule type" value="Genomic_DNA"/>
</dbReference>
<dbReference type="PANTHER" id="PTHR45880:SF1">
    <property type="entry name" value="RNA-BINDING MOTIF PROTEIN, X-LINKED 2"/>
    <property type="match status" value="1"/>
</dbReference>
<dbReference type="InterPro" id="IPR051847">
    <property type="entry name" value="RNA_proc/Spliceosome_comp"/>
</dbReference>
<dbReference type="InterPro" id="IPR000504">
    <property type="entry name" value="RRM_dom"/>
</dbReference>
<dbReference type="Pfam" id="PF00076">
    <property type="entry name" value="RRM_1"/>
    <property type="match status" value="1"/>
</dbReference>
<feature type="compositionally biased region" description="Basic residues" evidence="3">
    <location>
        <begin position="183"/>
        <end position="195"/>
    </location>
</feature>
<feature type="compositionally biased region" description="Basic residues" evidence="3">
    <location>
        <begin position="221"/>
        <end position="253"/>
    </location>
</feature>
<dbReference type="InterPro" id="IPR012677">
    <property type="entry name" value="Nucleotide-bd_a/b_plait_sf"/>
</dbReference>
<dbReference type="InterPro" id="IPR035979">
    <property type="entry name" value="RBD_domain_sf"/>
</dbReference>
<dbReference type="GO" id="GO:0000398">
    <property type="term" value="P:mRNA splicing, via spliceosome"/>
    <property type="evidence" value="ECO:0007669"/>
    <property type="project" value="InterPro"/>
</dbReference>
<dbReference type="AlphaFoldDB" id="A0A9W8BCB1"/>
<gene>
    <name evidence="5" type="primary">cwf29</name>
    <name evidence="5" type="ORF">H4R34_000219</name>
</gene>
<dbReference type="GO" id="GO:0003723">
    <property type="term" value="F:RNA binding"/>
    <property type="evidence" value="ECO:0007669"/>
    <property type="project" value="UniProtKB-UniRule"/>
</dbReference>
<feature type="domain" description="RRM" evidence="4">
    <location>
        <begin position="34"/>
        <end position="112"/>
    </location>
</feature>
<dbReference type="GO" id="GO:0071011">
    <property type="term" value="C:precatalytic spliceosome"/>
    <property type="evidence" value="ECO:0007669"/>
    <property type="project" value="TreeGrafter"/>
</dbReference>
<feature type="compositionally biased region" description="Basic and acidic residues" evidence="3">
    <location>
        <begin position="111"/>
        <end position="126"/>
    </location>
</feature>
<dbReference type="GO" id="GO:0071013">
    <property type="term" value="C:catalytic step 2 spliceosome"/>
    <property type="evidence" value="ECO:0007669"/>
    <property type="project" value="TreeGrafter"/>
</dbReference>
<evidence type="ECO:0000313" key="5">
    <source>
        <dbReference type="EMBL" id="KAJ1985142.1"/>
    </source>
</evidence>
<dbReference type="Gene3D" id="3.30.70.330">
    <property type="match status" value="1"/>
</dbReference>
<keyword evidence="1 2" id="KW-0694">RNA-binding</keyword>
<feature type="region of interest" description="Disordered" evidence="3">
    <location>
        <begin position="183"/>
        <end position="253"/>
    </location>
</feature>
<keyword evidence="6" id="KW-1185">Reference proteome</keyword>
<feature type="compositionally biased region" description="Basic and acidic residues" evidence="3">
    <location>
        <begin position="196"/>
        <end position="205"/>
    </location>
</feature>
<dbReference type="OrthoDB" id="2573941at2759"/>
<dbReference type="PROSITE" id="PS50102">
    <property type="entry name" value="RRM"/>
    <property type="match status" value="1"/>
</dbReference>
<dbReference type="SUPFAM" id="SSF54928">
    <property type="entry name" value="RNA-binding domain, RBD"/>
    <property type="match status" value="1"/>
</dbReference>
<dbReference type="SMART" id="SM00360">
    <property type="entry name" value="RRM"/>
    <property type="match status" value="1"/>
</dbReference>
<dbReference type="GO" id="GO:0005686">
    <property type="term" value="C:U2 snRNP"/>
    <property type="evidence" value="ECO:0007669"/>
    <property type="project" value="TreeGrafter"/>
</dbReference>
<reference evidence="5" key="1">
    <citation type="submission" date="2022-07" db="EMBL/GenBank/DDBJ databases">
        <title>Phylogenomic reconstructions and comparative analyses of Kickxellomycotina fungi.</title>
        <authorList>
            <person name="Reynolds N.K."/>
            <person name="Stajich J.E."/>
            <person name="Barry K."/>
            <person name="Grigoriev I.V."/>
            <person name="Crous P."/>
            <person name="Smith M.E."/>
        </authorList>
    </citation>
    <scope>NUCLEOTIDE SEQUENCE</scope>
    <source>
        <strain evidence="5">RSA 567</strain>
    </source>
</reference>
<proteinExistence type="predicted"/>
<evidence type="ECO:0000313" key="6">
    <source>
        <dbReference type="Proteomes" id="UP001151582"/>
    </source>
</evidence>
<dbReference type="Proteomes" id="UP001151582">
    <property type="component" value="Unassembled WGS sequence"/>
</dbReference>
<evidence type="ECO:0000259" key="4">
    <source>
        <dbReference type="PROSITE" id="PS50102"/>
    </source>
</evidence>
<accession>A0A9W8BCB1</accession>
<evidence type="ECO:0000256" key="2">
    <source>
        <dbReference type="PROSITE-ProRule" id="PRU00176"/>
    </source>
</evidence>
<name>A0A9W8BCB1_9FUNG</name>